<dbReference type="PANTHER" id="PTHR45884">
    <property type="entry name" value="N-ACETYLTRANSFERASE ECO"/>
    <property type="match status" value="1"/>
</dbReference>
<dbReference type="PANTHER" id="PTHR45884:SF2">
    <property type="entry name" value="N-ACETYLTRANSFERASE ECO"/>
    <property type="match status" value="1"/>
</dbReference>
<evidence type="ECO:0000256" key="3">
    <source>
        <dbReference type="ARBA" id="ARBA00022679"/>
    </source>
</evidence>
<keyword evidence="7" id="KW-0539">Nucleus</keyword>
<evidence type="ECO:0000313" key="13">
    <source>
        <dbReference type="EMBL" id="KXS12470.1"/>
    </source>
</evidence>
<evidence type="ECO:0000259" key="12">
    <source>
        <dbReference type="Pfam" id="PF13880"/>
    </source>
</evidence>
<dbReference type="GO" id="GO:0008270">
    <property type="term" value="F:zinc ion binding"/>
    <property type="evidence" value="ECO:0007669"/>
    <property type="project" value="UniProtKB-KW"/>
</dbReference>
<dbReference type="InterPro" id="IPR028009">
    <property type="entry name" value="ESCO_Acetyltransf_dom"/>
</dbReference>
<accession>A0A139A6L5</accession>
<evidence type="ECO:0000256" key="4">
    <source>
        <dbReference type="ARBA" id="ARBA00022723"/>
    </source>
</evidence>
<evidence type="ECO:0000256" key="6">
    <source>
        <dbReference type="ARBA" id="ARBA00022833"/>
    </source>
</evidence>
<comment type="subcellular location">
    <subcellularLocation>
        <location evidence="1">Nucleus</location>
    </subcellularLocation>
</comment>
<keyword evidence="6" id="KW-0862">Zinc</keyword>
<gene>
    <name evidence="13" type="ORF">M427DRAFT_59610</name>
</gene>
<keyword evidence="9" id="KW-0012">Acyltransferase</keyword>
<dbReference type="Proteomes" id="UP000070544">
    <property type="component" value="Unassembled WGS sequence"/>
</dbReference>
<evidence type="ECO:0000256" key="9">
    <source>
        <dbReference type="ARBA" id="ARBA00023315"/>
    </source>
</evidence>
<feature type="region of interest" description="Disordered" evidence="10">
    <location>
        <begin position="1"/>
        <end position="66"/>
    </location>
</feature>
<evidence type="ECO:0000256" key="1">
    <source>
        <dbReference type="ARBA" id="ARBA00004123"/>
    </source>
</evidence>
<feature type="domain" description="N-acetyltransferase ESCO zinc-finger" evidence="11">
    <location>
        <begin position="116"/>
        <end position="152"/>
    </location>
</feature>
<dbReference type="Pfam" id="PF13880">
    <property type="entry name" value="Acetyltransf_13"/>
    <property type="match status" value="1"/>
</dbReference>
<dbReference type="AlphaFoldDB" id="A0A139A6L5"/>
<organism evidence="13 14">
    <name type="scientific">Gonapodya prolifera (strain JEL478)</name>
    <name type="common">Monoblepharis prolifera</name>
    <dbReference type="NCBI Taxonomy" id="1344416"/>
    <lineage>
        <taxon>Eukaryota</taxon>
        <taxon>Fungi</taxon>
        <taxon>Fungi incertae sedis</taxon>
        <taxon>Chytridiomycota</taxon>
        <taxon>Chytridiomycota incertae sedis</taxon>
        <taxon>Monoblepharidomycetes</taxon>
        <taxon>Monoblepharidales</taxon>
        <taxon>Gonapodyaceae</taxon>
        <taxon>Gonapodya</taxon>
    </lineage>
</organism>
<dbReference type="Pfam" id="PF13878">
    <property type="entry name" value="zf-C2H2_3"/>
    <property type="match status" value="1"/>
</dbReference>
<evidence type="ECO:0000313" key="14">
    <source>
        <dbReference type="Proteomes" id="UP000070544"/>
    </source>
</evidence>
<dbReference type="STRING" id="1344416.A0A139A6L5"/>
<name>A0A139A6L5_GONPJ</name>
<dbReference type="GO" id="GO:0000785">
    <property type="term" value="C:chromatin"/>
    <property type="evidence" value="ECO:0007669"/>
    <property type="project" value="TreeGrafter"/>
</dbReference>
<dbReference type="GO" id="GO:0005634">
    <property type="term" value="C:nucleus"/>
    <property type="evidence" value="ECO:0007669"/>
    <property type="project" value="UniProtKB-SubCell"/>
</dbReference>
<evidence type="ECO:0000259" key="11">
    <source>
        <dbReference type="Pfam" id="PF13878"/>
    </source>
</evidence>
<feature type="compositionally biased region" description="Polar residues" evidence="10">
    <location>
        <begin position="21"/>
        <end position="49"/>
    </location>
</feature>
<feature type="compositionally biased region" description="Basic and acidic residues" evidence="10">
    <location>
        <begin position="50"/>
        <end position="64"/>
    </location>
</feature>
<proteinExistence type="inferred from homology"/>
<keyword evidence="3" id="KW-0808">Transferase</keyword>
<evidence type="ECO:0000256" key="10">
    <source>
        <dbReference type="SAM" id="MobiDB-lite"/>
    </source>
</evidence>
<dbReference type="CDD" id="cd04301">
    <property type="entry name" value="NAT_SF"/>
    <property type="match status" value="1"/>
</dbReference>
<dbReference type="InterPro" id="IPR028005">
    <property type="entry name" value="AcTrfase_ESCO_Znf_dom"/>
</dbReference>
<sequence length="346" mass="38198">MTTQDHDLENLEPPLKKHRTTVTYSARQSPRQSISSQHGSDPQTSVSSRSNDRDLCGTFAEDRSNQTVELNGAPTTTMASMPAATHRVREIEGASGLELPRATLNAGSQAQRPLKQSRLTFGQSSVRKCSVCGMEFSRIHEEDSKIHKKYHASVTDGVEFQLSKNCRKITSFSDGHIVMVTSDSTVQERLKADEALRVANRELGSIDTGCLTPEQKVFLYVNNRNHIAGVVLAEALSKAYEVVPSSLVDDEASFSVVSVNGSERSDQLVCRKAPVDCNCGISRIWVHHKARRKGIAMKLLEAVCCHFAFGVVINSTRIAFSQPTTSGRQLAERFTGRRNFLVYLDI</sequence>
<keyword evidence="5" id="KW-0863">Zinc-finger</keyword>
<feature type="domain" description="N-acetyltransferase ESCO acetyl-transferase" evidence="12">
    <location>
        <begin position="277"/>
        <end position="343"/>
    </location>
</feature>
<dbReference type="OrthoDB" id="428854at2759"/>
<evidence type="ECO:0000256" key="2">
    <source>
        <dbReference type="ARBA" id="ARBA00005816"/>
    </source>
</evidence>
<comment type="similarity">
    <text evidence="2">Belongs to the acetyltransferase family. ECO subfamily.</text>
</comment>
<dbReference type="GO" id="GO:0061733">
    <property type="term" value="F:protein-lysine-acetyltransferase activity"/>
    <property type="evidence" value="ECO:0007669"/>
    <property type="project" value="TreeGrafter"/>
</dbReference>
<evidence type="ECO:0000256" key="8">
    <source>
        <dbReference type="ARBA" id="ARBA00023306"/>
    </source>
</evidence>
<dbReference type="EMBL" id="KQ965788">
    <property type="protein sequence ID" value="KXS12470.1"/>
    <property type="molecule type" value="Genomic_DNA"/>
</dbReference>
<evidence type="ECO:0000256" key="7">
    <source>
        <dbReference type="ARBA" id="ARBA00023242"/>
    </source>
</evidence>
<dbReference type="GO" id="GO:0007064">
    <property type="term" value="P:mitotic sister chromatid cohesion"/>
    <property type="evidence" value="ECO:0007669"/>
    <property type="project" value="TreeGrafter"/>
</dbReference>
<keyword evidence="8" id="KW-0131">Cell cycle</keyword>
<dbReference type="OMA" id="WHVYEES"/>
<evidence type="ECO:0000256" key="5">
    <source>
        <dbReference type="ARBA" id="ARBA00022771"/>
    </source>
</evidence>
<dbReference type="Gene3D" id="3.40.630.30">
    <property type="match status" value="1"/>
</dbReference>
<keyword evidence="4" id="KW-0479">Metal-binding</keyword>
<protein>
    <submittedName>
        <fullName evidence="13">Uncharacterized protein</fullName>
    </submittedName>
</protein>
<reference evidence="13 14" key="1">
    <citation type="journal article" date="2015" name="Genome Biol. Evol.">
        <title>Phylogenomic analyses indicate that early fungi evolved digesting cell walls of algal ancestors of land plants.</title>
        <authorList>
            <person name="Chang Y."/>
            <person name="Wang S."/>
            <person name="Sekimoto S."/>
            <person name="Aerts A.L."/>
            <person name="Choi C."/>
            <person name="Clum A."/>
            <person name="LaButti K.M."/>
            <person name="Lindquist E.A."/>
            <person name="Yee Ngan C."/>
            <person name="Ohm R.A."/>
            <person name="Salamov A.A."/>
            <person name="Grigoriev I.V."/>
            <person name="Spatafora J.W."/>
            <person name="Berbee M.L."/>
        </authorList>
    </citation>
    <scope>NUCLEOTIDE SEQUENCE [LARGE SCALE GENOMIC DNA]</scope>
    <source>
        <strain evidence="13 14">JEL478</strain>
    </source>
</reference>
<keyword evidence="14" id="KW-1185">Reference proteome</keyword>